<dbReference type="Pfam" id="PF26138">
    <property type="entry name" value="DUF8040"/>
    <property type="match status" value="1"/>
</dbReference>
<dbReference type="STRING" id="4540.A0A3L6PED6"/>
<comment type="caution">
    <text evidence="3">The sequence shown here is derived from an EMBL/GenBank/DDBJ whole genome shotgun (WGS) entry which is preliminary data.</text>
</comment>
<evidence type="ECO:0000256" key="1">
    <source>
        <dbReference type="SAM" id="MobiDB-lite"/>
    </source>
</evidence>
<feature type="compositionally biased region" description="Acidic residues" evidence="1">
    <location>
        <begin position="107"/>
        <end position="129"/>
    </location>
</feature>
<gene>
    <name evidence="3" type="ORF">C2845_PM10G14180</name>
</gene>
<accession>A0A3L6PED6</accession>
<keyword evidence="4" id="KW-1185">Reference proteome</keyword>
<name>A0A3L6PED6_PANMI</name>
<proteinExistence type="predicted"/>
<dbReference type="Proteomes" id="UP000275267">
    <property type="component" value="Unassembled WGS sequence"/>
</dbReference>
<evidence type="ECO:0000313" key="4">
    <source>
        <dbReference type="Proteomes" id="UP000275267"/>
    </source>
</evidence>
<protein>
    <recommendedName>
        <fullName evidence="2">DUF8040 domain-containing protein</fullName>
    </recommendedName>
</protein>
<dbReference type="OrthoDB" id="636868at2759"/>
<dbReference type="InterPro" id="IPR058353">
    <property type="entry name" value="DUF8040"/>
</dbReference>
<reference evidence="4" key="1">
    <citation type="journal article" date="2019" name="Nat. Commun.">
        <title>The genome of broomcorn millet.</title>
        <authorList>
            <person name="Zou C."/>
            <person name="Miki D."/>
            <person name="Li D."/>
            <person name="Tang Q."/>
            <person name="Xiao L."/>
            <person name="Rajput S."/>
            <person name="Deng P."/>
            <person name="Jia W."/>
            <person name="Huang R."/>
            <person name="Zhang M."/>
            <person name="Sun Y."/>
            <person name="Hu J."/>
            <person name="Fu X."/>
            <person name="Schnable P.S."/>
            <person name="Li F."/>
            <person name="Zhang H."/>
            <person name="Feng B."/>
            <person name="Zhu X."/>
            <person name="Liu R."/>
            <person name="Schnable J.C."/>
            <person name="Zhu J.-K."/>
            <person name="Zhang H."/>
        </authorList>
    </citation>
    <scope>NUCLEOTIDE SEQUENCE [LARGE SCALE GENOMIC DNA]</scope>
</reference>
<dbReference type="EMBL" id="PQIB02000018">
    <property type="protein sequence ID" value="RLM55208.1"/>
    <property type="molecule type" value="Genomic_DNA"/>
</dbReference>
<organism evidence="3 4">
    <name type="scientific">Panicum miliaceum</name>
    <name type="common">Proso millet</name>
    <name type="synonym">Broomcorn millet</name>
    <dbReference type="NCBI Taxonomy" id="4540"/>
    <lineage>
        <taxon>Eukaryota</taxon>
        <taxon>Viridiplantae</taxon>
        <taxon>Streptophyta</taxon>
        <taxon>Embryophyta</taxon>
        <taxon>Tracheophyta</taxon>
        <taxon>Spermatophyta</taxon>
        <taxon>Magnoliopsida</taxon>
        <taxon>Liliopsida</taxon>
        <taxon>Poales</taxon>
        <taxon>Poaceae</taxon>
        <taxon>PACMAD clade</taxon>
        <taxon>Panicoideae</taxon>
        <taxon>Panicodae</taxon>
        <taxon>Paniceae</taxon>
        <taxon>Panicinae</taxon>
        <taxon>Panicum</taxon>
        <taxon>Panicum sect. Panicum</taxon>
    </lineage>
</organism>
<dbReference type="AlphaFoldDB" id="A0A3L6PED6"/>
<evidence type="ECO:0000313" key="3">
    <source>
        <dbReference type="EMBL" id="RLM55208.1"/>
    </source>
</evidence>
<feature type="region of interest" description="Disordered" evidence="1">
    <location>
        <begin position="95"/>
        <end position="133"/>
    </location>
</feature>
<feature type="domain" description="DUF8040" evidence="2">
    <location>
        <begin position="183"/>
        <end position="274"/>
    </location>
</feature>
<sequence length="310" mass="33898">MKWAQQAAVAVGRPCPTTQWAQLAAVVVGRHSLGSVSAAGLASRGTSMCRGGGGLCGAISHGTVGGRPGSTLAWGAAELDGDDEMEQEDDIGYFQEEDGSAGGSQESQDEVQGEGQEEVQEEASSEDEGSGGVNADVLLMAQTRELLDRSQLRKRKLIMVASMIGTYYFDTYMNKSERRVATESGNDWVLRTLDKRTSCYNIFRMSRAVFNKLHNLLVESYGVESTQKMLLVEALGMFLWILGAPQSTRQAENRLVRSTETIRRKFEKVLSSVIKLATDIIRPVDPEFIQCMKGYSLLVFLHTLTIALGQ</sequence>
<evidence type="ECO:0000259" key="2">
    <source>
        <dbReference type="Pfam" id="PF26138"/>
    </source>
</evidence>